<keyword evidence="1" id="KW-0808">Transferase</keyword>
<dbReference type="PANTHER" id="PTHR43464">
    <property type="entry name" value="METHYLTRANSFERASE"/>
    <property type="match status" value="1"/>
</dbReference>
<reference evidence="1 2" key="1">
    <citation type="submission" date="2019-04" db="EMBL/GenBank/DDBJ databases">
        <authorList>
            <person name="Liu Q."/>
            <person name="Xin Y.-H."/>
        </authorList>
    </citation>
    <scope>NUCLEOTIDE SEQUENCE [LARGE SCALE GENOMIC DNA]</scope>
    <source>
        <strain evidence="1 2">AM23</strain>
    </source>
</reference>
<accession>A0A4S5E2P1</accession>
<sequence>MLDDVGNAYSRRATEYTEILGSMDVVHPLDRQLVSSWADAIDGQIIDAGCGPGHWTNFLRERGAAAHGVDLVPEFVDRARSAYPGVPFSVNSLETFDAAPGTVSGILSWYSLIHHEPSTIRIPLLEFARALRPGGALLLGFFESAVIEEFAHAASRTRSSSSATGSRAFQRWWATSGPARRSRHASSI</sequence>
<dbReference type="GO" id="GO:0008168">
    <property type="term" value="F:methyltransferase activity"/>
    <property type="evidence" value="ECO:0007669"/>
    <property type="project" value="UniProtKB-KW"/>
</dbReference>
<dbReference type="Gene3D" id="3.40.50.150">
    <property type="entry name" value="Vaccinia Virus protein VP39"/>
    <property type="match status" value="1"/>
</dbReference>
<protein>
    <submittedName>
        <fullName evidence="1">Class I SAM-dependent methyltransferase</fullName>
    </submittedName>
</protein>
<comment type="caution">
    <text evidence="1">The sequence shown here is derived from an EMBL/GenBank/DDBJ whole genome shotgun (WGS) entry which is preliminary data.</text>
</comment>
<dbReference type="Pfam" id="PF13649">
    <property type="entry name" value="Methyltransf_25"/>
    <property type="match status" value="1"/>
</dbReference>
<dbReference type="CDD" id="cd02440">
    <property type="entry name" value="AdoMet_MTases"/>
    <property type="match status" value="1"/>
</dbReference>
<keyword evidence="1" id="KW-0489">Methyltransferase</keyword>
<gene>
    <name evidence="1" type="ORF">E8P82_11600</name>
</gene>
<dbReference type="Proteomes" id="UP000305233">
    <property type="component" value="Unassembled WGS sequence"/>
</dbReference>
<dbReference type="InterPro" id="IPR041698">
    <property type="entry name" value="Methyltransf_25"/>
</dbReference>
<evidence type="ECO:0000313" key="1">
    <source>
        <dbReference type="EMBL" id="THJ65613.1"/>
    </source>
</evidence>
<dbReference type="SUPFAM" id="SSF53335">
    <property type="entry name" value="S-adenosyl-L-methionine-dependent methyltransferases"/>
    <property type="match status" value="1"/>
</dbReference>
<evidence type="ECO:0000313" key="2">
    <source>
        <dbReference type="Proteomes" id="UP000305233"/>
    </source>
</evidence>
<name>A0A4S5E2P1_9MICC</name>
<dbReference type="AlphaFoldDB" id="A0A4S5E2P1"/>
<dbReference type="InterPro" id="IPR029063">
    <property type="entry name" value="SAM-dependent_MTases_sf"/>
</dbReference>
<dbReference type="GO" id="GO:0032259">
    <property type="term" value="P:methylation"/>
    <property type="evidence" value="ECO:0007669"/>
    <property type="project" value="UniProtKB-KW"/>
</dbReference>
<dbReference type="EMBL" id="SSWH01000010">
    <property type="protein sequence ID" value="THJ65613.1"/>
    <property type="molecule type" value="Genomic_DNA"/>
</dbReference>
<dbReference type="PANTHER" id="PTHR43464:SF19">
    <property type="entry name" value="UBIQUINONE BIOSYNTHESIS O-METHYLTRANSFERASE, MITOCHONDRIAL"/>
    <property type="match status" value="1"/>
</dbReference>
<keyword evidence="2" id="KW-1185">Reference proteome</keyword>
<organism evidence="1 2">
    <name type="scientific">Arthrobacter echini</name>
    <dbReference type="NCBI Taxonomy" id="1529066"/>
    <lineage>
        <taxon>Bacteria</taxon>
        <taxon>Bacillati</taxon>
        <taxon>Actinomycetota</taxon>
        <taxon>Actinomycetes</taxon>
        <taxon>Micrococcales</taxon>
        <taxon>Micrococcaceae</taxon>
        <taxon>Arthrobacter</taxon>
    </lineage>
</organism>
<dbReference type="OrthoDB" id="9805171at2"/>
<proteinExistence type="predicted"/>